<protein>
    <recommendedName>
        <fullName evidence="13">THIF-type NAD/FAD binding fold domain-containing protein</fullName>
    </recommendedName>
</protein>
<evidence type="ECO:0000313" key="14">
    <source>
        <dbReference type="EMBL" id="CAG8959793.1"/>
    </source>
</evidence>
<dbReference type="EMBL" id="CAJVRL010000092">
    <property type="protein sequence ID" value="CAG8959793.1"/>
    <property type="molecule type" value="Genomic_DNA"/>
</dbReference>
<evidence type="ECO:0000256" key="2">
    <source>
        <dbReference type="ARBA" id="ARBA00009919"/>
    </source>
</evidence>
<dbReference type="InterPro" id="IPR045886">
    <property type="entry name" value="ThiF/MoeB/HesA"/>
</dbReference>
<name>A0A9N9L822_9HELO</name>
<dbReference type="GO" id="GO:0005524">
    <property type="term" value="F:ATP binding"/>
    <property type="evidence" value="ECO:0007669"/>
    <property type="project" value="UniProtKB-KW"/>
</dbReference>
<comment type="caution">
    <text evidence="14">The sequence shown here is derived from an EMBL/GenBank/DDBJ whole genome shotgun (WGS) entry which is preliminary data.</text>
</comment>
<evidence type="ECO:0000256" key="8">
    <source>
        <dbReference type="ARBA" id="ARBA00022989"/>
    </source>
</evidence>
<proteinExistence type="inferred from homology"/>
<dbReference type="PANTHER" id="PTHR43267">
    <property type="entry name" value="TRNA THREONYLCARBAMOYLADENOSINE DEHYDRATASE"/>
    <property type="match status" value="1"/>
</dbReference>
<dbReference type="OrthoDB" id="10265862at2759"/>
<keyword evidence="7" id="KW-0067">ATP-binding</keyword>
<evidence type="ECO:0000256" key="10">
    <source>
        <dbReference type="ARBA" id="ARBA00023136"/>
    </source>
</evidence>
<feature type="region of interest" description="Disordered" evidence="12">
    <location>
        <begin position="1"/>
        <end position="110"/>
    </location>
</feature>
<comment type="function">
    <text evidence="11">Catalyzes the ATP-dependent dehydration of threonylcarbamoyladenosine at position 37 (t(6)A37) to form cyclic t(6)A37 (ct(6)A37) in tRNAs that read codons beginning with adenine.</text>
</comment>
<accession>A0A9N9L822</accession>
<comment type="similarity">
    <text evidence="2">Belongs to the HesA/MoeB/ThiF family.</text>
</comment>
<dbReference type="GO" id="GO:0061503">
    <property type="term" value="F:tRNA threonylcarbamoyladenosine dehydratase"/>
    <property type="evidence" value="ECO:0007669"/>
    <property type="project" value="TreeGrafter"/>
</dbReference>
<dbReference type="GO" id="GO:0061504">
    <property type="term" value="P:cyclic threonylcarbamoyladenosine biosynthetic process"/>
    <property type="evidence" value="ECO:0007669"/>
    <property type="project" value="TreeGrafter"/>
</dbReference>
<keyword evidence="9" id="KW-0496">Mitochondrion</keyword>
<keyword evidence="5" id="KW-0547">Nucleotide-binding</keyword>
<dbReference type="FunFam" id="3.40.50.720:FF:000125">
    <property type="entry name" value="tRNA threonylcarbamoyladenosine dehydratase 2-like"/>
    <property type="match status" value="1"/>
</dbReference>
<evidence type="ECO:0000256" key="3">
    <source>
        <dbReference type="ARBA" id="ARBA00022598"/>
    </source>
</evidence>
<comment type="subcellular location">
    <subcellularLocation>
        <location evidence="1">Mitochondrion outer membrane</location>
        <topology evidence="1">Multi-pass membrane protein</topology>
    </subcellularLocation>
</comment>
<evidence type="ECO:0000256" key="4">
    <source>
        <dbReference type="ARBA" id="ARBA00022692"/>
    </source>
</evidence>
<gene>
    <name evidence="14" type="ORF">HYFRA_00001701</name>
</gene>
<dbReference type="SUPFAM" id="SSF69572">
    <property type="entry name" value="Activating enzymes of the ubiquitin-like proteins"/>
    <property type="match status" value="1"/>
</dbReference>
<keyword evidence="15" id="KW-1185">Reference proteome</keyword>
<keyword evidence="8" id="KW-1133">Transmembrane helix</keyword>
<evidence type="ECO:0000256" key="11">
    <source>
        <dbReference type="ARBA" id="ARBA00060084"/>
    </source>
</evidence>
<dbReference type="Pfam" id="PF00899">
    <property type="entry name" value="ThiF"/>
    <property type="match status" value="1"/>
</dbReference>
<evidence type="ECO:0000256" key="5">
    <source>
        <dbReference type="ARBA" id="ARBA00022741"/>
    </source>
</evidence>
<feature type="compositionally biased region" description="Basic and acidic residues" evidence="12">
    <location>
        <begin position="82"/>
        <end position="105"/>
    </location>
</feature>
<dbReference type="GO" id="GO:0008641">
    <property type="term" value="F:ubiquitin-like modifier activating enzyme activity"/>
    <property type="evidence" value="ECO:0007669"/>
    <property type="project" value="InterPro"/>
</dbReference>
<feature type="domain" description="THIF-type NAD/FAD binding fold" evidence="13">
    <location>
        <begin position="213"/>
        <end position="468"/>
    </location>
</feature>
<feature type="compositionally biased region" description="Low complexity" evidence="12">
    <location>
        <begin position="46"/>
        <end position="78"/>
    </location>
</feature>
<keyword evidence="4" id="KW-0812">Transmembrane</keyword>
<dbReference type="InterPro" id="IPR000594">
    <property type="entry name" value="ThiF_NAD_FAD-bd"/>
</dbReference>
<evidence type="ECO:0000256" key="12">
    <source>
        <dbReference type="SAM" id="MobiDB-lite"/>
    </source>
</evidence>
<organism evidence="14 15">
    <name type="scientific">Hymenoscyphus fraxineus</name>
    <dbReference type="NCBI Taxonomy" id="746836"/>
    <lineage>
        <taxon>Eukaryota</taxon>
        <taxon>Fungi</taxon>
        <taxon>Dikarya</taxon>
        <taxon>Ascomycota</taxon>
        <taxon>Pezizomycotina</taxon>
        <taxon>Leotiomycetes</taxon>
        <taxon>Helotiales</taxon>
        <taxon>Helotiaceae</taxon>
        <taxon>Hymenoscyphus</taxon>
    </lineage>
</organism>
<feature type="compositionally biased region" description="Polar residues" evidence="12">
    <location>
        <begin position="21"/>
        <end position="31"/>
    </location>
</feature>
<evidence type="ECO:0000256" key="6">
    <source>
        <dbReference type="ARBA" id="ARBA00022787"/>
    </source>
</evidence>
<dbReference type="AlphaFoldDB" id="A0A9N9L822"/>
<dbReference type="InterPro" id="IPR035985">
    <property type="entry name" value="Ubiquitin-activating_enz"/>
</dbReference>
<dbReference type="Gene3D" id="3.40.50.720">
    <property type="entry name" value="NAD(P)-binding Rossmann-like Domain"/>
    <property type="match status" value="1"/>
</dbReference>
<sequence>MDRPYNRPYYDYSHEYPTISPPQSWSSYTSADSEDSLDSYGYPINPQRTSSPGGSPQSSRSSPSQTRTQYTQQLTQLQVESSRGRQSEKDGEEKGKGKEGEKENKPGGMASWIEKITGSREAQFAATAVVSGAVVAGTILGYQNVRRRERIGELKADIPDIDDRKGGHITRQLTDFGAASTVISKEDERSLRLAERAQRGDYDDELILEQLARNRVFLSDEGLKKLRGAFVIVVGCGGVGSHCTAALARSGVSQIRLIDFDQVTLSSLNRHAVATLGDVGTPKVACLKKRLHQITPWVHFDLRNELYRPEAAAELLGPYQGKQPDFIIDAIDNINSKVSLLEYCYKNNLPVISSMGAGCKSDPTRIFIGDISASTEDPLSRSTRRRLRALGVTSGIPVVYSTEKPGPGKAELLPLPEEEFKKGSVGELGVLPDFRVRILPVLGTMPAVFGYAVANHVILKITGYPHEYIPAKGRDKLYDGILALLQGQEEKLARSTTPGEDARGLKVALSVNDVGYLVEEVFRGKSVVSGIPTRLALVRWRKPQPGSTIKLDVEGQKISALKLRDLVCMTREEATKHEQEVVRGNKTPEEFYDAETVELVERRLAEEDTYEKYR</sequence>
<dbReference type="Proteomes" id="UP000696280">
    <property type="component" value="Unassembled WGS sequence"/>
</dbReference>
<keyword evidence="6" id="KW-1000">Mitochondrion outer membrane</keyword>
<dbReference type="GO" id="GO:0005741">
    <property type="term" value="C:mitochondrial outer membrane"/>
    <property type="evidence" value="ECO:0007669"/>
    <property type="project" value="UniProtKB-SubCell"/>
</dbReference>
<evidence type="ECO:0000256" key="1">
    <source>
        <dbReference type="ARBA" id="ARBA00004374"/>
    </source>
</evidence>
<dbReference type="PANTHER" id="PTHR43267:SF2">
    <property type="entry name" value="TRNA THREONYLCARBAMOYLADENOSINE DEHYDRATASE 1-RELATED"/>
    <property type="match status" value="1"/>
</dbReference>
<keyword evidence="3" id="KW-0436">Ligase</keyword>
<evidence type="ECO:0000259" key="13">
    <source>
        <dbReference type="Pfam" id="PF00899"/>
    </source>
</evidence>
<evidence type="ECO:0000313" key="15">
    <source>
        <dbReference type="Proteomes" id="UP000696280"/>
    </source>
</evidence>
<keyword evidence="10" id="KW-0472">Membrane</keyword>
<reference evidence="14" key="1">
    <citation type="submission" date="2021-07" db="EMBL/GenBank/DDBJ databases">
        <authorList>
            <person name="Durling M."/>
        </authorList>
    </citation>
    <scope>NUCLEOTIDE SEQUENCE</scope>
</reference>
<dbReference type="CDD" id="cd00755">
    <property type="entry name" value="YgdL_like"/>
    <property type="match status" value="1"/>
</dbReference>
<evidence type="ECO:0000256" key="7">
    <source>
        <dbReference type="ARBA" id="ARBA00022840"/>
    </source>
</evidence>
<evidence type="ECO:0000256" key="9">
    <source>
        <dbReference type="ARBA" id="ARBA00023128"/>
    </source>
</evidence>